<keyword evidence="6" id="KW-1133">Transmembrane helix</keyword>
<dbReference type="RefSeq" id="WP_007278008.1">
    <property type="nucleotide sequence ID" value="NZ_ABCK01000006.1"/>
</dbReference>
<keyword evidence="1" id="KW-0808">Transferase</keyword>
<dbReference type="PANTHER" id="PTHR43289">
    <property type="entry name" value="MITOGEN-ACTIVATED PROTEIN KINASE KINASE KINASE 20-RELATED"/>
    <property type="match status" value="1"/>
</dbReference>
<dbReference type="InterPro" id="IPR011990">
    <property type="entry name" value="TPR-like_helical_dom_sf"/>
</dbReference>
<dbReference type="eggNOG" id="COG0515">
    <property type="taxonomic scope" value="Bacteria"/>
</dbReference>
<dbReference type="Proteomes" id="UP000004947">
    <property type="component" value="Unassembled WGS sequence"/>
</dbReference>
<dbReference type="PANTHER" id="PTHR43289:SF6">
    <property type="entry name" value="SERINE_THREONINE-PROTEIN KINASE NEKL-3"/>
    <property type="match status" value="1"/>
</dbReference>
<keyword evidence="2" id="KW-0547">Nucleotide-binding</keyword>
<dbReference type="Pfam" id="PF00069">
    <property type="entry name" value="Pkinase"/>
    <property type="match status" value="1"/>
</dbReference>
<dbReference type="AlphaFoldDB" id="A6DJD7"/>
<reference evidence="8 9" key="1">
    <citation type="journal article" date="2010" name="J. Bacteriol.">
        <title>Genome sequence of Lentisphaera araneosa HTCC2155T, the type species of the order Lentisphaerales in the phylum Lentisphaerae.</title>
        <authorList>
            <person name="Thrash J.C."/>
            <person name="Cho J.C."/>
            <person name="Vergin K.L."/>
            <person name="Morris R.M."/>
            <person name="Giovannoni S.J."/>
        </authorList>
    </citation>
    <scope>NUCLEOTIDE SEQUENCE [LARGE SCALE GENOMIC DNA]</scope>
    <source>
        <strain evidence="8 9">HTCC2155</strain>
    </source>
</reference>
<sequence length="715" mass="80908">MQIFQKTQKNIFSSLNQLKSSSWASESTPQVLHSASKKFNLEDMNDDEYSLNRNVSDFFDEALGLGLAEDIKLSQNDRYLPGKEIARGGMKSIESTVDILTGREVAKALLIAKDDPEKTERFFHEARICASLEHPNIVPVYDTGFDKNGLPFFTMRLLGGQTLQKKVTKTESSVADLIDVYVKICDAVSYAHSQGILHRDLKPDNIQIGDFGEVQVCDWGLACEHGYKHSSEKDKEETKEFFLPVTLDGMIKGTPGYLAPEQAQPTKQELTATADIYSLGAILYFILSGKAPLEECDTLQSIRKTIAGEITPIKVFNPNVSHSLNAICRKAMAVETADRYQSVEELKNDILKYQHGFPTAAEEAGPWSSLKLFIKRNQRISILIAIFFVVFNSSLFLFLINLSAKEKQAREAETIANQAAEQALKSEVSATQAAEQARLSEQETLEAMAMLAASEKQARETLENLQRMTAEKNQVSHKAAPRFLRLGRMSLTEFKFSQSLEELNQALALQSDISLGKFTKAKILTALLRFEEAEQYFLRAETKRNDFLKIVKEMKKEISSPSEATYEKIVKMFHLYKKQNMAMLHVDELIYSPALHFLTQEQRRQLALELGILFHAQKEMPFEKFKPIIEKKMPQVLYKTGVTSFNLRKFKKIKTKMIVGENTQSVIMPEMISPKLVLENLSLCPNIKTIYISPQTDPQTFESIDVQILNYKDIP</sequence>
<dbReference type="InterPro" id="IPR011009">
    <property type="entry name" value="Kinase-like_dom_sf"/>
</dbReference>
<evidence type="ECO:0000313" key="9">
    <source>
        <dbReference type="Proteomes" id="UP000004947"/>
    </source>
</evidence>
<proteinExistence type="predicted"/>
<dbReference type="Gene3D" id="1.10.510.10">
    <property type="entry name" value="Transferase(Phosphotransferase) domain 1"/>
    <property type="match status" value="1"/>
</dbReference>
<keyword evidence="3 8" id="KW-0418">Kinase</keyword>
<keyword evidence="5" id="KW-0175">Coiled coil</keyword>
<organism evidence="8 9">
    <name type="scientific">Lentisphaera araneosa HTCC2155</name>
    <dbReference type="NCBI Taxonomy" id="313628"/>
    <lineage>
        <taxon>Bacteria</taxon>
        <taxon>Pseudomonadati</taxon>
        <taxon>Lentisphaerota</taxon>
        <taxon>Lentisphaeria</taxon>
        <taxon>Lentisphaerales</taxon>
        <taxon>Lentisphaeraceae</taxon>
        <taxon>Lentisphaera</taxon>
    </lineage>
</organism>
<name>A6DJD7_9BACT</name>
<dbReference type="Gene3D" id="3.30.200.20">
    <property type="entry name" value="Phosphorylase Kinase, domain 1"/>
    <property type="match status" value="1"/>
</dbReference>
<evidence type="ECO:0000256" key="3">
    <source>
        <dbReference type="ARBA" id="ARBA00022777"/>
    </source>
</evidence>
<evidence type="ECO:0000256" key="6">
    <source>
        <dbReference type="SAM" id="Phobius"/>
    </source>
</evidence>
<gene>
    <name evidence="8" type="ORF">LNTAR_11681</name>
</gene>
<keyword evidence="6" id="KW-0472">Membrane</keyword>
<dbReference type="EMBL" id="ABCK01000006">
    <property type="protein sequence ID" value="EDM28011.1"/>
    <property type="molecule type" value="Genomic_DNA"/>
</dbReference>
<evidence type="ECO:0000256" key="1">
    <source>
        <dbReference type="ARBA" id="ARBA00022679"/>
    </source>
</evidence>
<dbReference type="SUPFAM" id="SSF56112">
    <property type="entry name" value="Protein kinase-like (PK-like)"/>
    <property type="match status" value="1"/>
</dbReference>
<dbReference type="GO" id="GO:0004674">
    <property type="term" value="F:protein serine/threonine kinase activity"/>
    <property type="evidence" value="ECO:0007669"/>
    <property type="project" value="TreeGrafter"/>
</dbReference>
<evidence type="ECO:0000256" key="5">
    <source>
        <dbReference type="SAM" id="Coils"/>
    </source>
</evidence>
<accession>A6DJD7</accession>
<evidence type="ECO:0000256" key="2">
    <source>
        <dbReference type="ARBA" id="ARBA00022741"/>
    </source>
</evidence>
<dbReference type="STRING" id="313628.LNTAR_11681"/>
<comment type="caution">
    <text evidence="8">The sequence shown here is derived from an EMBL/GenBank/DDBJ whole genome shotgun (WGS) entry which is preliminary data.</text>
</comment>
<keyword evidence="6" id="KW-0812">Transmembrane</keyword>
<evidence type="ECO:0000313" key="8">
    <source>
        <dbReference type="EMBL" id="EDM28011.1"/>
    </source>
</evidence>
<dbReference type="PROSITE" id="PS50011">
    <property type="entry name" value="PROTEIN_KINASE_DOM"/>
    <property type="match status" value="1"/>
</dbReference>
<evidence type="ECO:0000256" key="4">
    <source>
        <dbReference type="ARBA" id="ARBA00022840"/>
    </source>
</evidence>
<dbReference type="Gene3D" id="1.25.40.10">
    <property type="entry name" value="Tetratricopeptide repeat domain"/>
    <property type="match status" value="1"/>
</dbReference>
<keyword evidence="9" id="KW-1185">Reference proteome</keyword>
<dbReference type="GO" id="GO:0005524">
    <property type="term" value="F:ATP binding"/>
    <property type="evidence" value="ECO:0007669"/>
    <property type="project" value="UniProtKB-KW"/>
</dbReference>
<protein>
    <submittedName>
        <fullName evidence="8">Serine/threonine-protein kinase</fullName>
    </submittedName>
</protein>
<dbReference type="InterPro" id="IPR000719">
    <property type="entry name" value="Prot_kinase_dom"/>
</dbReference>
<feature type="domain" description="Protein kinase" evidence="7">
    <location>
        <begin position="79"/>
        <end position="351"/>
    </location>
</feature>
<feature type="transmembrane region" description="Helical" evidence="6">
    <location>
        <begin position="380"/>
        <end position="400"/>
    </location>
</feature>
<evidence type="ECO:0000259" key="7">
    <source>
        <dbReference type="PROSITE" id="PS50011"/>
    </source>
</evidence>
<dbReference type="SUPFAM" id="SSF48452">
    <property type="entry name" value="TPR-like"/>
    <property type="match status" value="1"/>
</dbReference>
<dbReference type="SMART" id="SM00220">
    <property type="entry name" value="S_TKc"/>
    <property type="match status" value="1"/>
</dbReference>
<feature type="coiled-coil region" evidence="5">
    <location>
        <begin position="448"/>
        <end position="478"/>
    </location>
</feature>
<keyword evidence="4" id="KW-0067">ATP-binding</keyword>
<dbReference type="CDD" id="cd14014">
    <property type="entry name" value="STKc_PknB_like"/>
    <property type="match status" value="1"/>
</dbReference>